<dbReference type="InterPro" id="IPR036610">
    <property type="entry name" value="PEBP-like_sf"/>
</dbReference>
<protein>
    <submittedName>
        <fullName evidence="1">Uncharacterized protein</fullName>
    </submittedName>
</protein>
<gene>
    <name evidence="1" type="ORF">g.3638</name>
</gene>
<dbReference type="AlphaFoldDB" id="A0A1B6CK93"/>
<accession>A0A1B6CK93</accession>
<name>A0A1B6CK93_9HEMI</name>
<dbReference type="SUPFAM" id="SSF49777">
    <property type="entry name" value="PEBP-like"/>
    <property type="match status" value="1"/>
</dbReference>
<organism evidence="1">
    <name type="scientific">Clastoptera arizonana</name>
    <name type="common">Arizona spittle bug</name>
    <dbReference type="NCBI Taxonomy" id="38151"/>
    <lineage>
        <taxon>Eukaryota</taxon>
        <taxon>Metazoa</taxon>
        <taxon>Ecdysozoa</taxon>
        <taxon>Arthropoda</taxon>
        <taxon>Hexapoda</taxon>
        <taxon>Insecta</taxon>
        <taxon>Pterygota</taxon>
        <taxon>Neoptera</taxon>
        <taxon>Paraneoptera</taxon>
        <taxon>Hemiptera</taxon>
        <taxon>Auchenorrhyncha</taxon>
        <taxon>Cercopoidea</taxon>
        <taxon>Clastopteridae</taxon>
        <taxon>Clastoptera</taxon>
    </lineage>
</organism>
<dbReference type="EMBL" id="GEDC01023384">
    <property type="protein sequence ID" value="JAS13914.1"/>
    <property type="molecule type" value="Transcribed_RNA"/>
</dbReference>
<evidence type="ECO:0000313" key="1">
    <source>
        <dbReference type="EMBL" id="JAS13914.1"/>
    </source>
</evidence>
<sequence length="242" mass="27617">TPVTSFFLAAWSTSVKATMTPATSILLAAWSTSVKATMTPATSILLAAWLTSVKATMWTSEQWAQNRYNVCFGESFSLRTSPRNYLLGIKNCGIELGAEYVFDWTHRPSVMYAKAKTDVFYTVMMVEPADHCEEAEYYLHWLELNIAGQRLQVGRPLIHTTTVSDYQRPKSFSTGGGQKIFQFMIFEQSARMFYGGKWYHDVAQRRNFKVHQFLRNQVSHFIGPLAGLQFMVFVPPEDEAQY</sequence>
<reference evidence="1" key="1">
    <citation type="submission" date="2015-12" db="EMBL/GenBank/DDBJ databases">
        <title>De novo transcriptome assembly of four potential Pierce s Disease insect vectors from Arizona vineyards.</title>
        <authorList>
            <person name="Tassone E.E."/>
        </authorList>
    </citation>
    <scope>NUCLEOTIDE SEQUENCE</scope>
</reference>
<feature type="non-terminal residue" evidence="1">
    <location>
        <position position="1"/>
    </location>
</feature>
<dbReference type="Gene3D" id="3.90.280.10">
    <property type="entry name" value="PEBP-like"/>
    <property type="match status" value="1"/>
</dbReference>
<proteinExistence type="predicted"/>